<comment type="caution">
    <text evidence="1">The sequence shown here is derived from an EMBL/GenBank/DDBJ whole genome shotgun (WGS) entry which is preliminary data.</text>
</comment>
<evidence type="ECO:0000313" key="2">
    <source>
        <dbReference type="Proteomes" id="UP000053244"/>
    </source>
</evidence>
<evidence type="ECO:0000313" key="1">
    <source>
        <dbReference type="EMBL" id="KUL31941.1"/>
    </source>
</evidence>
<sequence>MPSRRRPITVPEEFAAWRIRLDGAGGRDWITTLPDRVDDLLDRWCLTLDGTPPLHGSQALVLMVTRDDRRLALKVSAPQDRTTAQEAIGLRAWNGNGTVELLADEPGALLLERLDHTRTLHAVPLTEAAEIAGTLIRTLAIPPPPGVATLPDVVAGIAETLKARQRKLGDPVPDRWLCEAIRYAGELPSAGVPVLIHADLHYGNILAGTRTPWLAIDPRPLAGTPEYSIPELLWTRADDLHAPADVHHLLSVLVDTAALNPELARGWAITRCVDYWLWGTEHGLTLDPPRTAKILSALLPL</sequence>
<dbReference type="RefSeq" id="WP_083971508.1">
    <property type="nucleotide sequence ID" value="NZ_LLZH01000189.1"/>
</dbReference>
<dbReference type="EMBL" id="LLZH01000189">
    <property type="protein sequence ID" value="KUL31941.1"/>
    <property type="molecule type" value="Genomic_DNA"/>
</dbReference>
<dbReference type="Pfam" id="PF04655">
    <property type="entry name" value="APH_6_hur"/>
    <property type="match status" value="1"/>
</dbReference>
<dbReference type="GO" id="GO:0016773">
    <property type="term" value="F:phosphotransferase activity, alcohol group as acceptor"/>
    <property type="evidence" value="ECO:0007669"/>
    <property type="project" value="InterPro"/>
</dbReference>
<dbReference type="InterPro" id="IPR011009">
    <property type="entry name" value="Kinase-like_dom_sf"/>
</dbReference>
<dbReference type="InterPro" id="IPR006748">
    <property type="entry name" value="NH2Glyco/OHUrea_AB-resist_kin"/>
</dbReference>
<dbReference type="Proteomes" id="UP000053244">
    <property type="component" value="Unassembled WGS sequence"/>
</dbReference>
<dbReference type="GO" id="GO:0019748">
    <property type="term" value="P:secondary metabolic process"/>
    <property type="evidence" value="ECO:0007669"/>
    <property type="project" value="InterPro"/>
</dbReference>
<organism evidence="1 2">
    <name type="scientific">Actinoplanes awajinensis subsp. mycoplanecinus</name>
    <dbReference type="NCBI Taxonomy" id="135947"/>
    <lineage>
        <taxon>Bacteria</taxon>
        <taxon>Bacillati</taxon>
        <taxon>Actinomycetota</taxon>
        <taxon>Actinomycetes</taxon>
        <taxon>Micromonosporales</taxon>
        <taxon>Micromonosporaceae</taxon>
        <taxon>Actinoplanes</taxon>
    </lineage>
</organism>
<dbReference type="SUPFAM" id="SSF56112">
    <property type="entry name" value="Protein kinase-like (PK-like)"/>
    <property type="match status" value="1"/>
</dbReference>
<accession>A0A101JT30</accession>
<dbReference type="AlphaFoldDB" id="A0A101JT30"/>
<dbReference type="OrthoDB" id="3638028at2"/>
<proteinExistence type="predicted"/>
<name>A0A101JT30_9ACTN</name>
<protein>
    <recommendedName>
        <fullName evidence="3">Aminoglycoside resistance protein</fullName>
    </recommendedName>
</protein>
<evidence type="ECO:0008006" key="3">
    <source>
        <dbReference type="Google" id="ProtNLM"/>
    </source>
</evidence>
<keyword evidence="2" id="KW-1185">Reference proteome</keyword>
<gene>
    <name evidence="1" type="ORF">ADL15_20750</name>
</gene>
<reference evidence="1 2" key="1">
    <citation type="submission" date="2015-10" db="EMBL/GenBank/DDBJ databases">
        <authorList>
            <person name="Gilbert D.G."/>
        </authorList>
    </citation>
    <scope>NUCLEOTIDE SEQUENCE [LARGE SCALE GENOMIC DNA]</scope>
    <source>
        <strain evidence="1 2">NRRL B-16712</strain>
    </source>
</reference>